<dbReference type="Gene3D" id="3.40.50.720">
    <property type="entry name" value="NAD(P)-binding Rossmann-like Domain"/>
    <property type="match status" value="1"/>
</dbReference>
<dbReference type="CDD" id="cd08297">
    <property type="entry name" value="CAD3"/>
    <property type="match status" value="1"/>
</dbReference>
<dbReference type="RefSeq" id="WP_377139647.1">
    <property type="nucleotide sequence ID" value="NZ_JBHTIA010000003.1"/>
</dbReference>
<dbReference type="InterPro" id="IPR013154">
    <property type="entry name" value="ADH-like_N"/>
</dbReference>
<evidence type="ECO:0000256" key="2">
    <source>
        <dbReference type="ARBA" id="ARBA00008072"/>
    </source>
</evidence>
<sequence>MIPKTMKAAVIHKFGQPLIIEDVPVPTPGENQLLVKVVACGVCHTDLHAANGDWPVKPQLPLIAGHEAIGYVVALGTGIKNVAIGDIVGAPWLHSACGCCEFCITGWETLCEEQKNGGYSVNGGFAEYVVADSRYVAHFPKGISFAEMAPIICAGVTVYKGLKETEVKPGEWVAISGVGGLGHLAVQYAKAMGMHVAAVDIADDKLALAKLQGAEITVNALNENPGEVLKKATGGMHGVLVTAVSPIAFEQGVGMLRRKGTIALNGLPKGSFDLPIFETVLNRYTVRGSIVGTRKDMQEAVAFAVDGKVKADIHTAKLEDINQVFDDMRKGVITGRVVLKIADE</sequence>
<dbReference type="EC" id="1.1.1.1" evidence="3"/>
<dbReference type="SUPFAM" id="SSF50129">
    <property type="entry name" value="GroES-like"/>
    <property type="match status" value="1"/>
</dbReference>
<dbReference type="PROSITE" id="PS00059">
    <property type="entry name" value="ADH_ZINC"/>
    <property type="match status" value="1"/>
</dbReference>
<evidence type="ECO:0000256" key="1">
    <source>
        <dbReference type="ARBA" id="ARBA00001947"/>
    </source>
</evidence>
<evidence type="ECO:0000256" key="4">
    <source>
        <dbReference type="ARBA" id="ARBA00022723"/>
    </source>
</evidence>
<evidence type="ECO:0000313" key="10">
    <source>
        <dbReference type="Proteomes" id="UP001597073"/>
    </source>
</evidence>
<evidence type="ECO:0000256" key="5">
    <source>
        <dbReference type="ARBA" id="ARBA00022833"/>
    </source>
</evidence>
<comment type="cofactor">
    <cofactor evidence="1 7">
        <name>Zn(2+)</name>
        <dbReference type="ChEBI" id="CHEBI:29105"/>
    </cofactor>
</comment>
<keyword evidence="6 9" id="KW-0560">Oxidoreductase</keyword>
<feature type="domain" description="Enoyl reductase (ER)" evidence="8">
    <location>
        <begin position="15"/>
        <end position="339"/>
    </location>
</feature>
<proteinExistence type="inferred from homology"/>
<comment type="caution">
    <text evidence="9">The sequence shown here is derived from an EMBL/GenBank/DDBJ whole genome shotgun (WGS) entry which is preliminary data.</text>
</comment>
<comment type="similarity">
    <text evidence="2 7">Belongs to the zinc-containing alcohol dehydrogenase family.</text>
</comment>
<dbReference type="InterPro" id="IPR036291">
    <property type="entry name" value="NAD(P)-bd_dom_sf"/>
</dbReference>
<name>A0ABW2ZDU8_9SPHI</name>
<evidence type="ECO:0000313" key="9">
    <source>
        <dbReference type="EMBL" id="MFD0764360.1"/>
    </source>
</evidence>
<dbReference type="SMART" id="SM00829">
    <property type="entry name" value="PKS_ER"/>
    <property type="match status" value="1"/>
</dbReference>
<dbReference type="PANTHER" id="PTHR42940:SF8">
    <property type="entry name" value="VACUOLAR PROTEIN SORTING-ASSOCIATED PROTEIN 11"/>
    <property type="match status" value="1"/>
</dbReference>
<keyword evidence="10" id="KW-1185">Reference proteome</keyword>
<protein>
    <recommendedName>
        <fullName evidence="3">alcohol dehydrogenase</fullName>
        <ecNumber evidence="3">1.1.1.1</ecNumber>
    </recommendedName>
</protein>
<dbReference type="Gene3D" id="3.90.180.10">
    <property type="entry name" value="Medium-chain alcohol dehydrogenases, catalytic domain"/>
    <property type="match status" value="1"/>
</dbReference>
<dbReference type="InterPro" id="IPR011032">
    <property type="entry name" value="GroES-like_sf"/>
</dbReference>
<dbReference type="InterPro" id="IPR002328">
    <property type="entry name" value="ADH_Zn_CS"/>
</dbReference>
<evidence type="ECO:0000256" key="3">
    <source>
        <dbReference type="ARBA" id="ARBA00013190"/>
    </source>
</evidence>
<dbReference type="EMBL" id="JBHTIA010000003">
    <property type="protein sequence ID" value="MFD0764360.1"/>
    <property type="molecule type" value="Genomic_DNA"/>
</dbReference>
<keyword evidence="4 7" id="KW-0479">Metal-binding</keyword>
<evidence type="ECO:0000256" key="7">
    <source>
        <dbReference type="RuleBase" id="RU361277"/>
    </source>
</evidence>
<dbReference type="Proteomes" id="UP001597073">
    <property type="component" value="Unassembled WGS sequence"/>
</dbReference>
<dbReference type="Pfam" id="PF08240">
    <property type="entry name" value="ADH_N"/>
    <property type="match status" value="1"/>
</dbReference>
<dbReference type="Pfam" id="PF00107">
    <property type="entry name" value="ADH_zinc_N"/>
    <property type="match status" value="1"/>
</dbReference>
<keyword evidence="5 7" id="KW-0862">Zinc</keyword>
<dbReference type="PANTHER" id="PTHR42940">
    <property type="entry name" value="ALCOHOL DEHYDROGENASE 1-RELATED"/>
    <property type="match status" value="1"/>
</dbReference>
<dbReference type="GO" id="GO:0004022">
    <property type="term" value="F:alcohol dehydrogenase (NAD+) activity"/>
    <property type="evidence" value="ECO:0007669"/>
    <property type="project" value="UniProtKB-EC"/>
</dbReference>
<organism evidence="9 10">
    <name type="scientific">Mucilaginibacter lutimaris</name>
    <dbReference type="NCBI Taxonomy" id="931629"/>
    <lineage>
        <taxon>Bacteria</taxon>
        <taxon>Pseudomonadati</taxon>
        <taxon>Bacteroidota</taxon>
        <taxon>Sphingobacteriia</taxon>
        <taxon>Sphingobacteriales</taxon>
        <taxon>Sphingobacteriaceae</taxon>
        <taxon>Mucilaginibacter</taxon>
    </lineage>
</organism>
<dbReference type="NCBIfam" id="NF006940">
    <property type="entry name" value="PRK09422.1"/>
    <property type="match status" value="1"/>
</dbReference>
<gene>
    <name evidence="9" type="primary">adhP</name>
    <name evidence="9" type="ORF">ACFQZI_05820</name>
</gene>
<reference evidence="10" key="1">
    <citation type="journal article" date="2019" name="Int. J. Syst. Evol. Microbiol.">
        <title>The Global Catalogue of Microorganisms (GCM) 10K type strain sequencing project: providing services to taxonomists for standard genome sequencing and annotation.</title>
        <authorList>
            <consortium name="The Broad Institute Genomics Platform"/>
            <consortium name="The Broad Institute Genome Sequencing Center for Infectious Disease"/>
            <person name="Wu L."/>
            <person name="Ma J."/>
        </authorList>
    </citation>
    <scope>NUCLEOTIDE SEQUENCE [LARGE SCALE GENOMIC DNA]</scope>
    <source>
        <strain evidence="10">CCUG 60742</strain>
    </source>
</reference>
<dbReference type="InterPro" id="IPR013149">
    <property type="entry name" value="ADH-like_C"/>
</dbReference>
<dbReference type="SUPFAM" id="SSF51735">
    <property type="entry name" value="NAD(P)-binding Rossmann-fold domains"/>
    <property type="match status" value="1"/>
</dbReference>
<evidence type="ECO:0000259" key="8">
    <source>
        <dbReference type="SMART" id="SM00829"/>
    </source>
</evidence>
<evidence type="ECO:0000256" key="6">
    <source>
        <dbReference type="ARBA" id="ARBA00023002"/>
    </source>
</evidence>
<dbReference type="InterPro" id="IPR020843">
    <property type="entry name" value="ER"/>
</dbReference>
<accession>A0ABW2ZDU8</accession>